<dbReference type="EMBL" id="JAGTJR010000006">
    <property type="protein sequence ID" value="KAH7059000.1"/>
    <property type="molecule type" value="Genomic_DNA"/>
</dbReference>
<keyword evidence="2" id="KW-1185">Reference proteome</keyword>
<name>A0ABQ8GKQ6_9PEZI</name>
<comment type="caution">
    <text evidence="1">The sequence shown here is derived from an EMBL/GenBank/DDBJ whole genome shotgun (WGS) entry which is preliminary data.</text>
</comment>
<reference evidence="1 2" key="1">
    <citation type="journal article" date="2021" name="Nat. Commun.">
        <title>Genetic determinants of endophytism in the Arabidopsis root mycobiome.</title>
        <authorList>
            <person name="Mesny F."/>
            <person name="Miyauchi S."/>
            <person name="Thiergart T."/>
            <person name="Pickel B."/>
            <person name="Atanasova L."/>
            <person name="Karlsson M."/>
            <person name="Huettel B."/>
            <person name="Barry K.W."/>
            <person name="Haridas S."/>
            <person name="Chen C."/>
            <person name="Bauer D."/>
            <person name="Andreopoulos W."/>
            <person name="Pangilinan J."/>
            <person name="LaButti K."/>
            <person name="Riley R."/>
            <person name="Lipzen A."/>
            <person name="Clum A."/>
            <person name="Drula E."/>
            <person name="Henrissat B."/>
            <person name="Kohler A."/>
            <person name="Grigoriev I.V."/>
            <person name="Martin F.M."/>
            <person name="Hacquard S."/>
        </authorList>
    </citation>
    <scope>NUCLEOTIDE SEQUENCE [LARGE SCALE GENOMIC DNA]</scope>
    <source>
        <strain evidence="1 2">MPI-SDFR-AT-0080</strain>
    </source>
</reference>
<accession>A0ABQ8GKQ6</accession>
<proteinExistence type="predicted"/>
<protein>
    <submittedName>
        <fullName evidence="1">Uncharacterized protein</fullName>
    </submittedName>
</protein>
<sequence length="107" mass="11694">MAGSWPCLAPVVGAVGRLRVVVFFPVHGGGGRCVLVRARYIVISLLQVWFSAHGSIMDELRVVLSRFQLLLVMTNGLGILGGMHAWPGGGKKGDTIKKNWRHMETRV</sequence>
<organism evidence="1 2">
    <name type="scientific">Macrophomina phaseolina</name>
    <dbReference type="NCBI Taxonomy" id="35725"/>
    <lineage>
        <taxon>Eukaryota</taxon>
        <taxon>Fungi</taxon>
        <taxon>Dikarya</taxon>
        <taxon>Ascomycota</taxon>
        <taxon>Pezizomycotina</taxon>
        <taxon>Dothideomycetes</taxon>
        <taxon>Dothideomycetes incertae sedis</taxon>
        <taxon>Botryosphaeriales</taxon>
        <taxon>Botryosphaeriaceae</taxon>
        <taxon>Macrophomina</taxon>
    </lineage>
</organism>
<evidence type="ECO:0000313" key="2">
    <source>
        <dbReference type="Proteomes" id="UP000774617"/>
    </source>
</evidence>
<gene>
    <name evidence="1" type="ORF">B0J12DRAFT_380720</name>
</gene>
<evidence type="ECO:0000313" key="1">
    <source>
        <dbReference type="EMBL" id="KAH7059000.1"/>
    </source>
</evidence>
<dbReference type="Proteomes" id="UP000774617">
    <property type="component" value="Unassembled WGS sequence"/>
</dbReference>